<protein>
    <submittedName>
        <fullName evidence="2">Protein YlqD</fullName>
    </submittedName>
</protein>
<evidence type="ECO:0000313" key="3">
    <source>
        <dbReference type="Proteomes" id="UP000269352"/>
    </source>
</evidence>
<gene>
    <name evidence="2" type="primary">ylqD</name>
    <name evidence="2" type="ORF">NO1_1949</name>
</gene>
<proteinExistence type="predicted"/>
<sequence length="140" mass="15485">MAELTLQRNVVIKVTVTEEFKKYLVGELEKSIKNMDAQLANMETQGKRLVENLKKQGEKTVKQVSAIVQQINMDKQQATLAKADVEKKIAEAKELKIGSEFLQGTVQGITTVKAGDNLYKKLGGIEVLLKDGVIQEIRGA</sequence>
<accession>A0A388TD78</accession>
<organism evidence="2 3">
    <name type="scientific">Termititenax aidoneus</name>
    <dbReference type="NCBI Taxonomy" id="2218524"/>
    <lineage>
        <taxon>Bacteria</taxon>
        <taxon>Bacillati</taxon>
        <taxon>Candidatus Margulisiibacteriota</taxon>
        <taxon>Candidatus Termititenacia</taxon>
        <taxon>Candidatus Termititenacales</taxon>
        <taxon>Candidatus Termititenacaceae</taxon>
        <taxon>Candidatus Termititenax</taxon>
    </lineage>
</organism>
<dbReference type="InterPro" id="IPR021297">
    <property type="entry name" value="YlqD"/>
</dbReference>
<name>A0A388TD78_TERA1</name>
<dbReference type="Gene3D" id="6.10.140.1110">
    <property type="match status" value="1"/>
</dbReference>
<dbReference type="Pfam" id="PF11068">
    <property type="entry name" value="YlqD"/>
    <property type="match status" value="1"/>
</dbReference>
<comment type="caution">
    <text evidence="2">The sequence shown here is derived from an EMBL/GenBank/DDBJ whole genome shotgun (WGS) entry which is preliminary data.</text>
</comment>
<dbReference type="AlphaFoldDB" id="A0A388TD78"/>
<evidence type="ECO:0000313" key="2">
    <source>
        <dbReference type="EMBL" id="GBR74842.1"/>
    </source>
</evidence>
<keyword evidence="1" id="KW-0175">Coiled coil</keyword>
<dbReference type="Proteomes" id="UP000269352">
    <property type="component" value="Unassembled WGS sequence"/>
</dbReference>
<reference evidence="2 3" key="1">
    <citation type="journal article" date="2019" name="ISME J.">
        <title>Genome analyses of uncultured TG2/ZB3 bacteria in 'Margulisbacteria' specifically attached to ectosymbiotic spirochetes of protists in the termite gut.</title>
        <authorList>
            <person name="Utami Y.D."/>
            <person name="Kuwahara H."/>
            <person name="Igai K."/>
            <person name="Murakami T."/>
            <person name="Sugaya K."/>
            <person name="Morikawa T."/>
            <person name="Nagura Y."/>
            <person name="Yuki M."/>
            <person name="Deevong P."/>
            <person name="Inoue T."/>
            <person name="Kihara K."/>
            <person name="Lo N."/>
            <person name="Yamada A."/>
            <person name="Ohkuma M."/>
            <person name="Hongoh Y."/>
        </authorList>
    </citation>
    <scope>NUCLEOTIDE SEQUENCE [LARGE SCALE GENOMIC DNA]</scope>
    <source>
        <strain evidence="2">NkOx7-01</strain>
    </source>
</reference>
<keyword evidence="3" id="KW-1185">Reference proteome</keyword>
<feature type="coiled-coil region" evidence="1">
    <location>
        <begin position="25"/>
        <end position="95"/>
    </location>
</feature>
<evidence type="ECO:0000256" key="1">
    <source>
        <dbReference type="SAM" id="Coils"/>
    </source>
</evidence>
<dbReference type="EMBL" id="BGZN01000094">
    <property type="protein sequence ID" value="GBR74842.1"/>
    <property type="molecule type" value="Genomic_DNA"/>
</dbReference>